<dbReference type="SUPFAM" id="SSF54928">
    <property type="entry name" value="RNA-binding domain, RBD"/>
    <property type="match status" value="2"/>
</dbReference>
<accession>A0A146K7V3</accession>
<dbReference type="Pfam" id="PF05383">
    <property type="entry name" value="La"/>
    <property type="match status" value="1"/>
</dbReference>
<dbReference type="InterPro" id="IPR035979">
    <property type="entry name" value="RBD_domain_sf"/>
</dbReference>
<feature type="non-terminal residue" evidence="5">
    <location>
        <position position="1"/>
    </location>
</feature>
<dbReference type="PROSITE" id="PS51939">
    <property type="entry name" value="XRRM"/>
    <property type="match status" value="1"/>
</dbReference>
<organism evidence="5">
    <name type="scientific">Trepomonas sp. PC1</name>
    <dbReference type="NCBI Taxonomy" id="1076344"/>
    <lineage>
        <taxon>Eukaryota</taxon>
        <taxon>Metamonada</taxon>
        <taxon>Diplomonadida</taxon>
        <taxon>Hexamitidae</taxon>
        <taxon>Hexamitinae</taxon>
        <taxon>Trepomonas</taxon>
    </lineage>
</organism>
<evidence type="ECO:0000313" key="5">
    <source>
        <dbReference type="EMBL" id="JAP91895.1"/>
    </source>
</evidence>
<dbReference type="Gene3D" id="3.30.70.330">
    <property type="match status" value="2"/>
</dbReference>
<evidence type="ECO:0000256" key="1">
    <source>
        <dbReference type="ARBA" id="ARBA00022884"/>
    </source>
</evidence>
<dbReference type="SMART" id="SM00715">
    <property type="entry name" value="LA"/>
    <property type="match status" value="1"/>
</dbReference>
<proteinExistence type="predicted"/>
<protein>
    <submittedName>
        <fullName evidence="5">RNA binding motif-containing protein</fullName>
    </submittedName>
</protein>
<keyword evidence="1 2" id="KW-0694">RNA-binding</keyword>
<dbReference type="PROSITE" id="PS50961">
    <property type="entry name" value="HTH_LA"/>
    <property type="match status" value="1"/>
</dbReference>
<dbReference type="SUPFAM" id="SSF46785">
    <property type="entry name" value="Winged helix' DNA-binding domain"/>
    <property type="match status" value="1"/>
</dbReference>
<dbReference type="InterPro" id="IPR006630">
    <property type="entry name" value="La_HTH"/>
</dbReference>
<dbReference type="PRINTS" id="PR00302">
    <property type="entry name" value="LUPUSLA"/>
</dbReference>
<dbReference type="InterPro" id="IPR012677">
    <property type="entry name" value="Nucleotide-bd_a/b_plait_sf"/>
</dbReference>
<evidence type="ECO:0000259" key="3">
    <source>
        <dbReference type="PROSITE" id="PS50961"/>
    </source>
</evidence>
<evidence type="ECO:0000256" key="2">
    <source>
        <dbReference type="PROSITE-ProRule" id="PRU00332"/>
    </source>
</evidence>
<dbReference type="InterPro" id="IPR002344">
    <property type="entry name" value="Lupus_La"/>
</dbReference>
<name>A0A146K7V3_9EUKA</name>
<feature type="domain" description="HTH La-type RNA-binding" evidence="3">
    <location>
        <begin position="1"/>
        <end position="83"/>
    </location>
</feature>
<dbReference type="Pfam" id="PF08777">
    <property type="entry name" value="RRM_3"/>
    <property type="match status" value="1"/>
</dbReference>
<dbReference type="GO" id="GO:0006396">
    <property type="term" value="P:RNA processing"/>
    <property type="evidence" value="ECO:0007669"/>
    <property type="project" value="InterPro"/>
</dbReference>
<dbReference type="InterPro" id="IPR036388">
    <property type="entry name" value="WH-like_DNA-bd_sf"/>
</dbReference>
<dbReference type="Gene3D" id="1.10.10.10">
    <property type="entry name" value="Winged helix-like DNA-binding domain superfamily/Winged helix DNA-binding domain"/>
    <property type="match status" value="1"/>
</dbReference>
<dbReference type="GO" id="GO:0003723">
    <property type="term" value="F:RNA binding"/>
    <property type="evidence" value="ECO:0007669"/>
    <property type="project" value="UniProtKB-UniRule"/>
</dbReference>
<evidence type="ECO:0000259" key="4">
    <source>
        <dbReference type="PROSITE" id="PS51939"/>
    </source>
</evidence>
<dbReference type="InterPro" id="IPR014886">
    <property type="entry name" value="La_xRRM"/>
</dbReference>
<sequence>QIRDLMEFYFGDVNLTKDQFNRQLLETNQNKVPLKLINETFKKLKDMKVSVEQIAEALTSSEILSVDAEMNLSRRVPYTQKDFTESTVYVKGLPNGFLLDQVLSFFDLLGVKPDLVVFKKNLKGANKGSFDLIYSSKEAAQKCLEIFGNQQNEDDRFKQAFETFRNVNIDRQNKQFLHQYKDQLLQQLTVIPAKQHQEVAKEEQTETKTYIKGLILKISNIGTIGTKNGEIVKNFQPETENIADQPVTRQIIQKQFERFGEIKYIDFQIGGDSAVVRFKECSPDAAPKACTEVILLGSKKVQMGVMESAEEEKYYADIFARGDRKWKGKGKGGNRKGKW</sequence>
<dbReference type="GO" id="GO:1990904">
    <property type="term" value="C:ribonucleoprotein complex"/>
    <property type="evidence" value="ECO:0007669"/>
    <property type="project" value="UniProtKB-UniRule"/>
</dbReference>
<gene>
    <name evidence="5" type="ORF">TPC1_16340</name>
</gene>
<dbReference type="EMBL" id="GDID01004711">
    <property type="protein sequence ID" value="JAP91895.1"/>
    <property type="molecule type" value="Transcribed_RNA"/>
</dbReference>
<feature type="domain" description="XRRM" evidence="4">
    <location>
        <begin position="230"/>
        <end position="339"/>
    </location>
</feature>
<dbReference type="GO" id="GO:0005634">
    <property type="term" value="C:nucleus"/>
    <property type="evidence" value="ECO:0007669"/>
    <property type="project" value="InterPro"/>
</dbReference>
<dbReference type="InterPro" id="IPR036390">
    <property type="entry name" value="WH_DNA-bd_sf"/>
</dbReference>
<reference evidence="5" key="1">
    <citation type="submission" date="2015-07" db="EMBL/GenBank/DDBJ databases">
        <title>Adaptation to a free-living lifestyle via gene acquisitions in the diplomonad Trepomonas sp. PC1.</title>
        <authorList>
            <person name="Xu F."/>
            <person name="Jerlstrom-Hultqvist J."/>
            <person name="Kolisko M."/>
            <person name="Simpson A.G.B."/>
            <person name="Roger A.J."/>
            <person name="Svard S.G."/>
            <person name="Andersson J.O."/>
        </authorList>
    </citation>
    <scope>NUCLEOTIDE SEQUENCE</scope>
    <source>
        <strain evidence="5">PC1</strain>
    </source>
</reference>
<dbReference type="AlphaFoldDB" id="A0A146K7V3"/>